<evidence type="ECO:0000313" key="2">
    <source>
        <dbReference type="EMBL" id="KAF2851356.1"/>
    </source>
</evidence>
<protein>
    <submittedName>
        <fullName evidence="2">Uncharacterized protein</fullName>
    </submittedName>
</protein>
<organism evidence="2 3">
    <name type="scientific">Plenodomus tracheiphilus IPT5</name>
    <dbReference type="NCBI Taxonomy" id="1408161"/>
    <lineage>
        <taxon>Eukaryota</taxon>
        <taxon>Fungi</taxon>
        <taxon>Dikarya</taxon>
        <taxon>Ascomycota</taxon>
        <taxon>Pezizomycotina</taxon>
        <taxon>Dothideomycetes</taxon>
        <taxon>Pleosporomycetidae</taxon>
        <taxon>Pleosporales</taxon>
        <taxon>Pleosporineae</taxon>
        <taxon>Leptosphaeriaceae</taxon>
        <taxon>Plenodomus</taxon>
    </lineage>
</organism>
<gene>
    <name evidence="2" type="ORF">T440DRAFT_478393</name>
</gene>
<keyword evidence="3" id="KW-1185">Reference proteome</keyword>
<feature type="region of interest" description="Disordered" evidence="1">
    <location>
        <begin position="1"/>
        <end position="37"/>
    </location>
</feature>
<evidence type="ECO:0000256" key="1">
    <source>
        <dbReference type="SAM" id="MobiDB-lite"/>
    </source>
</evidence>
<dbReference type="Proteomes" id="UP000799423">
    <property type="component" value="Unassembled WGS sequence"/>
</dbReference>
<evidence type="ECO:0000313" key="3">
    <source>
        <dbReference type="Proteomes" id="UP000799423"/>
    </source>
</evidence>
<dbReference type="EMBL" id="MU006302">
    <property type="protein sequence ID" value="KAF2851356.1"/>
    <property type="molecule type" value="Genomic_DNA"/>
</dbReference>
<feature type="compositionally biased region" description="Basic and acidic residues" evidence="1">
    <location>
        <begin position="1"/>
        <end position="13"/>
    </location>
</feature>
<feature type="region of interest" description="Disordered" evidence="1">
    <location>
        <begin position="166"/>
        <end position="192"/>
    </location>
</feature>
<accession>A0A6A7B706</accession>
<feature type="compositionally biased region" description="Polar residues" evidence="1">
    <location>
        <begin position="121"/>
        <end position="133"/>
    </location>
</feature>
<feature type="compositionally biased region" description="Basic residues" evidence="1">
    <location>
        <begin position="134"/>
        <end position="145"/>
    </location>
</feature>
<dbReference type="AlphaFoldDB" id="A0A6A7B706"/>
<reference evidence="2" key="1">
    <citation type="submission" date="2020-01" db="EMBL/GenBank/DDBJ databases">
        <authorList>
            <consortium name="DOE Joint Genome Institute"/>
            <person name="Haridas S."/>
            <person name="Albert R."/>
            <person name="Binder M."/>
            <person name="Bloem J."/>
            <person name="Labutti K."/>
            <person name="Salamov A."/>
            <person name="Andreopoulos B."/>
            <person name="Baker S.E."/>
            <person name="Barry K."/>
            <person name="Bills G."/>
            <person name="Bluhm B.H."/>
            <person name="Cannon C."/>
            <person name="Castanera R."/>
            <person name="Culley D.E."/>
            <person name="Daum C."/>
            <person name="Ezra D."/>
            <person name="Gonzalez J.B."/>
            <person name="Henrissat B."/>
            <person name="Kuo A."/>
            <person name="Liang C."/>
            <person name="Lipzen A."/>
            <person name="Lutzoni F."/>
            <person name="Magnuson J."/>
            <person name="Mondo S."/>
            <person name="Nolan M."/>
            <person name="Ohm R."/>
            <person name="Pangilinan J."/>
            <person name="Park H.-J."/>
            <person name="Ramirez L."/>
            <person name="Alfaro M."/>
            <person name="Sun H."/>
            <person name="Tritt A."/>
            <person name="Yoshinaga Y."/>
            <person name="Zwiers L.-H."/>
            <person name="Turgeon B.G."/>
            <person name="Goodwin S.B."/>
            <person name="Spatafora J.W."/>
            <person name="Crous P.W."/>
            <person name="Grigoriev I.V."/>
        </authorList>
    </citation>
    <scope>NUCLEOTIDE SEQUENCE</scope>
    <source>
        <strain evidence="2">IPT5</strain>
    </source>
</reference>
<feature type="region of interest" description="Disordered" evidence="1">
    <location>
        <begin position="110"/>
        <end position="145"/>
    </location>
</feature>
<sequence length="192" mass="20630">MSDRGEQKGRLTLEGRSAQRRAIPDTAAGRSTKFRTHQRARLAVLTPGAPPHQPGHDDAHVAGARPVLRALLLAARCMTAPHRTAPHCNAPQHTASRPIATSLVARGRTAPHCSAGRELSASAQGNTQLTSQARQRRATHGQARRRGRLLSFPKPAQRAILAAASDSDAALRPHRRRLPGPPPWAFGATLRT</sequence>
<name>A0A6A7B706_9PLEO</name>
<proteinExistence type="predicted"/>